<accession>A0A345JTK0</accession>
<dbReference type="KEGG" id="foo:CGC45_08750"/>
<dbReference type="EMBL" id="CP022375">
    <property type="protein sequence ID" value="AXH30646.1"/>
    <property type="molecule type" value="Genomic_DNA"/>
</dbReference>
<dbReference type="Proteomes" id="UP000253862">
    <property type="component" value="Chromosome"/>
</dbReference>
<reference evidence="1 2" key="1">
    <citation type="submission" date="2017-07" db="EMBL/GenBank/DDBJ databases">
        <title>Complete genome sequences and comparative analysis of the novel pathogen Francisella opportunistica.</title>
        <authorList>
            <person name="Dietrich E.A."/>
            <person name="Kingry L.C."/>
            <person name="Petersen J.M."/>
        </authorList>
    </citation>
    <scope>NUCLEOTIDE SEQUENCE [LARGE SCALE GENOMIC DNA]</scope>
    <source>
        <strain evidence="1 2">14-2155</strain>
    </source>
</reference>
<dbReference type="RefSeq" id="WP_071629908.1">
    <property type="nucleotide sequence ID" value="NZ_CP022375.1"/>
</dbReference>
<proteinExistence type="predicted"/>
<dbReference type="NCBIfam" id="NF041244">
    <property type="entry name" value="IglI_fam"/>
    <property type="match status" value="1"/>
</dbReference>
<evidence type="ECO:0000313" key="2">
    <source>
        <dbReference type="Proteomes" id="UP000253862"/>
    </source>
</evidence>
<organism evidence="1 2">
    <name type="scientific">Francisella opportunistica</name>
    <dbReference type="NCBI Taxonomy" id="2016517"/>
    <lineage>
        <taxon>Bacteria</taxon>
        <taxon>Pseudomonadati</taxon>
        <taxon>Pseudomonadota</taxon>
        <taxon>Gammaproteobacteria</taxon>
        <taxon>Thiotrichales</taxon>
        <taxon>Francisellaceae</taxon>
        <taxon>Francisella</taxon>
    </lineage>
</organism>
<gene>
    <name evidence="1" type="ORF">CGC43_08720</name>
</gene>
<keyword evidence="2" id="KW-1185">Reference proteome</keyword>
<protein>
    <submittedName>
        <fullName evidence="1">Uncharacterized protein</fullName>
    </submittedName>
</protein>
<sequence length="339" mass="40043">MILDVINQVSEEKDICYRAEVNEFEPIYEALEREEYLNAKELSLELINKGCLDPRYVIYAEFGYWHESTSFDINAKILGELINIHEFFLEKIEAGKIRSKVYTTVVEWFHASIFAHAKFIKRNAEIYFEGDKLVLTNAFDEYVSFIKANLPSINVIQIDQIKNTYKTFPVVQEVVEVDEIQDEQFIETDDIKKDCLESSLSSNNSYISDEWSKLLRNIKIYRKLVAEKSWIKAAVVYQIINSALREFDPIKYFPETFYPYLKDTANAYDHLMHQLSLSKHPLWLMLSQMFKSDPESFYREDSLGGIREILIREINSNTHENYQEYETAMNDEEQNQLNW</sequence>
<dbReference type="AlphaFoldDB" id="A0A345JTK0"/>
<evidence type="ECO:0000313" key="1">
    <source>
        <dbReference type="EMBL" id="AXH30646.1"/>
    </source>
</evidence>
<dbReference type="OrthoDB" id="7060256at2"/>
<name>A0A345JTK0_9GAMM</name>